<comment type="caution">
    <text evidence="1">The sequence shown here is derived from an EMBL/GenBank/DDBJ whole genome shotgun (WGS) entry which is preliminary data.</text>
</comment>
<evidence type="ECO:0000313" key="2">
    <source>
        <dbReference type="Proteomes" id="UP000887159"/>
    </source>
</evidence>
<proteinExistence type="predicted"/>
<gene>
    <name evidence="1" type="ORF">TNCV_1124581</name>
</gene>
<dbReference type="AlphaFoldDB" id="A0A8X6SEV7"/>
<dbReference type="EMBL" id="BMAU01021301">
    <property type="protein sequence ID" value="GFY10936.1"/>
    <property type="molecule type" value="Genomic_DNA"/>
</dbReference>
<reference evidence="1" key="1">
    <citation type="submission" date="2020-08" db="EMBL/GenBank/DDBJ databases">
        <title>Multicomponent nature underlies the extraordinary mechanical properties of spider dragline silk.</title>
        <authorList>
            <person name="Kono N."/>
            <person name="Nakamura H."/>
            <person name="Mori M."/>
            <person name="Yoshida Y."/>
            <person name="Ohtoshi R."/>
            <person name="Malay A.D."/>
            <person name="Moran D.A.P."/>
            <person name="Tomita M."/>
            <person name="Numata K."/>
            <person name="Arakawa K."/>
        </authorList>
    </citation>
    <scope>NUCLEOTIDE SEQUENCE</scope>
</reference>
<keyword evidence="2" id="KW-1185">Reference proteome</keyword>
<sequence>MQFPHLRHGQRVINMNRYMNAELADIHFIYGLANENGRVSVQLCGERYPIRRQSNHQTIARVHQNLAEHGSFRDRFGDTLVNSKMDMVA</sequence>
<dbReference type="Proteomes" id="UP000887159">
    <property type="component" value="Unassembled WGS sequence"/>
</dbReference>
<organism evidence="1 2">
    <name type="scientific">Trichonephila clavipes</name>
    <name type="common">Golden silk orbweaver</name>
    <name type="synonym">Nephila clavipes</name>
    <dbReference type="NCBI Taxonomy" id="2585209"/>
    <lineage>
        <taxon>Eukaryota</taxon>
        <taxon>Metazoa</taxon>
        <taxon>Ecdysozoa</taxon>
        <taxon>Arthropoda</taxon>
        <taxon>Chelicerata</taxon>
        <taxon>Arachnida</taxon>
        <taxon>Araneae</taxon>
        <taxon>Araneomorphae</taxon>
        <taxon>Entelegynae</taxon>
        <taxon>Araneoidea</taxon>
        <taxon>Nephilidae</taxon>
        <taxon>Trichonephila</taxon>
    </lineage>
</organism>
<evidence type="ECO:0000313" key="1">
    <source>
        <dbReference type="EMBL" id="GFY10936.1"/>
    </source>
</evidence>
<protein>
    <submittedName>
        <fullName evidence="1">Uncharacterized protein</fullName>
    </submittedName>
</protein>
<name>A0A8X6SEV7_TRICX</name>
<accession>A0A8X6SEV7</accession>